<dbReference type="InterPro" id="IPR044004">
    <property type="entry name" value="TSP1_spondin_dom"/>
</dbReference>
<feature type="domain" description="Spondin-like TSP1" evidence="4">
    <location>
        <begin position="132"/>
        <end position="184"/>
    </location>
</feature>
<feature type="non-terminal residue" evidence="5">
    <location>
        <position position="255"/>
    </location>
</feature>
<name>A0A813I933_POLGL</name>
<gene>
    <name evidence="5" type="ORF">PGLA2088_LOCUS5855</name>
</gene>
<dbReference type="PROSITE" id="PS50092">
    <property type="entry name" value="TSP1"/>
    <property type="match status" value="4"/>
</dbReference>
<dbReference type="PANTHER" id="PTHR20920:SF5">
    <property type="entry name" value="SMB DOMAIN-CONTAINING PROTEIN"/>
    <property type="match status" value="1"/>
</dbReference>
<dbReference type="SUPFAM" id="SSF82895">
    <property type="entry name" value="TSP-1 type 1 repeat"/>
    <property type="match status" value="4"/>
</dbReference>
<dbReference type="Pfam" id="PF00090">
    <property type="entry name" value="TSP_1"/>
    <property type="match status" value="2"/>
</dbReference>
<dbReference type="AlphaFoldDB" id="A0A813I933"/>
<dbReference type="SMART" id="SM00209">
    <property type="entry name" value="TSP1"/>
    <property type="match status" value="4"/>
</dbReference>
<evidence type="ECO:0000256" key="1">
    <source>
        <dbReference type="ARBA" id="ARBA00022729"/>
    </source>
</evidence>
<dbReference type="Proteomes" id="UP000626109">
    <property type="component" value="Unassembled WGS sequence"/>
</dbReference>
<evidence type="ECO:0000259" key="4">
    <source>
        <dbReference type="Pfam" id="PF19028"/>
    </source>
</evidence>
<dbReference type="InterPro" id="IPR000884">
    <property type="entry name" value="TSP1_rpt"/>
</dbReference>
<accession>A0A813I933</accession>
<dbReference type="PANTHER" id="PTHR20920">
    <property type="entry name" value="RPE-SPONDIN"/>
    <property type="match status" value="1"/>
</dbReference>
<dbReference type="Gene3D" id="2.20.100.10">
    <property type="entry name" value="Thrombospondin type-1 (TSP1) repeat"/>
    <property type="match status" value="4"/>
</dbReference>
<reference evidence="5" key="1">
    <citation type="submission" date="2021-02" db="EMBL/GenBank/DDBJ databases">
        <authorList>
            <person name="Dougan E. K."/>
            <person name="Rhodes N."/>
            <person name="Thang M."/>
            <person name="Chan C."/>
        </authorList>
    </citation>
    <scope>NUCLEOTIDE SEQUENCE</scope>
</reference>
<dbReference type="InterPro" id="IPR039942">
    <property type="entry name" value="SBSPO"/>
</dbReference>
<feature type="domain" description="Spondin-like TSP1" evidence="4">
    <location>
        <begin position="21"/>
        <end position="73"/>
    </location>
</feature>
<evidence type="ECO:0000256" key="2">
    <source>
        <dbReference type="ARBA" id="ARBA00023157"/>
    </source>
</evidence>
<keyword evidence="2" id="KW-1015">Disulfide bond</keyword>
<dbReference type="EMBL" id="CAJNNW010005693">
    <property type="protein sequence ID" value="CAE8647638.1"/>
    <property type="molecule type" value="Genomic_DNA"/>
</dbReference>
<evidence type="ECO:0000256" key="3">
    <source>
        <dbReference type="ARBA" id="ARBA00023180"/>
    </source>
</evidence>
<proteinExistence type="predicted"/>
<keyword evidence="1" id="KW-0732">Signal</keyword>
<comment type="caution">
    <text evidence="5">The sequence shown here is derived from an EMBL/GenBank/DDBJ whole genome shotgun (WGS) entry which is preliminary data.</text>
</comment>
<organism evidence="5 6">
    <name type="scientific">Polarella glacialis</name>
    <name type="common">Dinoflagellate</name>
    <dbReference type="NCBI Taxonomy" id="89957"/>
    <lineage>
        <taxon>Eukaryota</taxon>
        <taxon>Sar</taxon>
        <taxon>Alveolata</taxon>
        <taxon>Dinophyceae</taxon>
        <taxon>Suessiales</taxon>
        <taxon>Suessiaceae</taxon>
        <taxon>Polarella</taxon>
    </lineage>
</organism>
<keyword evidence="3" id="KW-0325">Glycoprotein</keyword>
<protein>
    <recommendedName>
        <fullName evidence="4">Spondin-like TSP1 domain-containing protein</fullName>
    </recommendedName>
</protein>
<evidence type="ECO:0000313" key="6">
    <source>
        <dbReference type="Proteomes" id="UP000626109"/>
    </source>
</evidence>
<feature type="non-terminal residue" evidence="5">
    <location>
        <position position="1"/>
    </location>
</feature>
<dbReference type="Pfam" id="PF19028">
    <property type="entry name" value="TSP1_spondin"/>
    <property type="match status" value="2"/>
</dbReference>
<sequence length="255" mass="27317">ALLETAPCPVSVALKEAPIDCLIGEWRQWSKCTASCGTGQHTRTRAIVVAAARGGKACSDDLSELENCNTLACSGGEQTQDCLLGQWNDWNDCTTDGLGYRHRSIIQPPLGFGSPCEGSLSDGRICDGPEDCVNSPWSDWDSCDRTCGGGQQFRQRHVMHNPCNGGAACSERLEETIGCNQASCKVTSCEVSPWSDWGACSISCGSGEQLRSRFMTQMPQACGVGCDDDLAEAKSCRAVSTDCHGPMDCLWALWS</sequence>
<evidence type="ECO:0000313" key="5">
    <source>
        <dbReference type="EMBL" id="CAE8647638.1"/>
    </source>
</evidence>
<dbReference type="InterPro" id="IPR036383">
    <property type="entry name" value="TSP1_rpt_sf"/>
</dbReference>